<evidence type="ECO:0000313" key="8">
    <source>
        <dbReference type="EMBL" id="PON24968.1"/>
    </source>
</evidence>
<dbReference type="AlphaFoldDB" id="A0A2P4ZL07"/>
<dbReference type="Proteomes" id="UP000054821">
    <property type="component" value="Unassembled WGS sequence"/>
</dbReference>
<keyword evidence="3" id="KW-0805">Transcription regulation</keyword>
<evidence type="ECO:0000259" key="7">
    <source>
        <dbReference type="Pfam" id="PF04082"/>
    </source>
</evidence>
<dbReference type="GO" id="GO:0006351">
    <property type="term" value="P:DNA-templated transcription"/>
    <property type="evidence" value="ECO:0007669"/>
    <property type="project" value="InterPro"/>
</dbReference>
<evidence type="ECO:0000256" key="6">
    <source>
        <dbReference type="SAM" id="MobiDB-lite"/>
    </source>
</evidence>
<evidence type="ECO:0000256" key="2">
    <source>
        <dbReference type="ARBA" id="ARBA00022723"/>
    </source>
</evidence>
<dbReference type="CDD" id="cd12148">
    <property type="entry name" value="fungal_TF_MHR"/>
    <property type="match status" value="1"/>
</dbReference>
<sequence>MRVLSAGDESEPVIESFLDVQIAKAEARPVTTRSNPPFASAEDIQNPAASVYLSISSDSPRFPEAYFLDHRVFQQSHQSAPSVRLLASPQITTYVGDLQTIVAEYIQRIHWWMPILSRYQLLLSLETPTPGTETDLLLLVLTMKVLLWNPSAQHSTNPRTEGYLLARRAIDEAVLAGAMSCRLLQAQILLAIFELGHAIYPAAYLSVGACARYGTALGVDASLSPEFQLQNPSLGRLDIEERRRAWWMVLILDRFTQLGNPQRSLSTADPQRDSRLPSDEENFDQGDIPDESFPVSAAADIKMGMLARMCQASYLLGLVLRYNRNRAESASSSAGFDDHEEYWQLDKTLNALLNLSYVEGEIRRTAVCAQTSICYSGLIALHDPLSSRIDQQHMQFANDMLMPVVESMAWDSKIFLSGFRVSVGDASPLLLLWAYQASTIYNRLLSQYQKESLFLLHQMKLKLQVMSQRWLAGVAYLKLLESNP</sequence>
<keyword evidence="4" id="KW-0804">Transcription</keyword>
<proteinExistence type="predicted"/>
<feature type="domain" description="Xylanolytic transcriptional activator regulatory" evidence="7">
    <location>
        <begin position="104"/>
        <end position="302"/>
    </location>
</feature>
<evidence type="ECO:0000256" key="5">
    <source>
        <dbReference type="ARBA" id="ARBA00023242"/>
    </source>
</evidence>
<dbReference type="GO" id="GO:0000981">
    <property type="term" value="F:DNA-binding transcription factor activity, RNA polymerase II-specific"/>
    <property type="evidence" value="ECO:0007669"/>
    <property type="project" value="InterPro"/>
</dbReference>
<keyword evidence="5" id="KW-0539">Nucleus</keyword>
<dbReference type="PANTHER" id="PTHR47338:SF20">
    <property type="entry name" value="ZN(II)2CYS6 TRANSCRIPTION FACTOR (EUROFUNG)"/>
    <property type="match status" value="1"/>
</dbReference>
<dbReference type="InterPro" id="IPR007219">
    <property type="entry name" value="XnlR_reg_dom"/>
</dbReference>
<reference evidence="8 9" key="1">
    <citation type="journal article" date="2016" name="Genome Announc.">
        <title>Draft Whole-Genome Sequence of Trichoderma gamsii T6085, a Promising Biocontrol Agent of Fusarium Head Blight on Wheat.</title>
        <authorList>
            <person name="Baroncelli R."/>
            <person name="Zapparata A."/>
            <person name="Piaggeschi G."/>
            <person name="Sarrocco S."/>
            <person name="Vannacci G."/>
        </authorList>
    </citation>
    <scope>NUCLEOTIDE SEQUENCE [LARGE SCALE GENOMIC DNA]</scope>
    <source>
        <strain evidence="8 9">T6085</strain>
    </source>
</reference>
<dbReference type="RefSeq" id="XP_024405443.1">
    <property type="nucleotide sequence ID" value="XM_024549781.1"/>
</dbReference>
<dbReference type="InterPro" id="IPR050815">
    <property type="entry name" value="TF_fung"/>
</dbReference>
<keyword evidence="2" id="KW-0479">Metal-binding</keyword>
<dbReference type="GO" id="GO:0005634">
    <property type="term" value="C:nucleus"/>
    <property type="evidence" value="ECO:0007669"/>
    <property type="project" value="UniProtKB-SubCell"/>
</dbReference>
<dbReference type="GeneID" id="29982782"/>
<dbReference type="PANTHER" id="PTHR47338">
    <property type="entry name" value="ZN(II)2CYS6 TRANSCRIPTION FACTOR (EUROFUNG)-RELATED"/>
    <property type="match status" value="1"/>
</dbReference>
<keyword evidence="9" id="KW-1185">Reference proteome</keyword>
<dbReference type="GO" id="GO:0008270">
    <property type="term" value="F:zinc ion binding"/>
    <property type="evidence" value="ECO:0007669"/>
    <property type="project" value="InterPro"/>
</dbReference>
<accession>A0A2P4ZL07</accession>
<evidence type="ECO:0000313" key="9">
    <source>
        <dbReference type="Proteomes" id="UP000054821"/>
    </source>
</evidence>
<dbReference type="GO" id="GO:0003677">
    <property type="term" value="F:DNA binding"/>
    <property type="evidence" value="ECO:0007669"/>
    <property type="project" value="InterPro"/>
</dbReference>
<comment type="caution">
    <text evidence="8">The sequence shown here is derived from an EMBL/GenBank/DDBJ whole genome shotgun (WGS) entry which is preliminary data.</text>
</comment>
<evidence type="ECO:0000256" key="1">
    <source>
        <dbReference type="ARBA" id="ARBA00004123"/>
    </source>
</evidence>
<protein>
    <recommendedName>
        <fullName evidence="7">Xylanolytic transcriptional activator regulatory domain-containing protein</fullName>
    </recommendedName>
</protein>
<organism evidence="8 9">
    <name type="scientific">Trichoderma gamsii</name>
    <dbReference type="NCBI Taxonomy" id="398673"/>
    <lineage>
        <taxon>Eukaryota</taxon>
        <taxon>Fungi</taxon>
        <taxon>Dikarya</taxon>
        <taxon>Ascomycota</taxon>
        <taxon>Pezizomycotina</taxon>
        <taxon>Sordariomycetes</taxon>
        <taxon>Hypocreomycetidae</taxon>
        <taxon>Hypocreales</taxon>
        <taxon>Hypocreaceae</taxon>
        <taxon>Trichoderma</taxon>
    </lineage>
</organism>
<name>A0A2P4ZL07_9HYPO</name>
<feature type="compositionally biased region" description="Acidic residues" evidence="6">
    <location>
        <begin position="279"/>
        <end position="290"/>
    </location>
</feature>
<evidence type="ECO:0000256" key="3">
    <source>
        <dbReference type="ARBA" id="ARBA00023015"/>
    </source>
</evidence>
<dbReference type="Pfam" id="PF04082">
    <property type="entry name" value="Fungal_trans"/>
    <property type="match status" value="1"/>
</dbReference>
<feature type="region of interest" description="Disordered" evidence="6">
    <location>
        <begin position="261"/>
        <end position="291"/>
    </location>
</feature>
<dbReference type="STRING" id="398673.A0A2P4ZL07"/>
<comment type="subcellular location">
    <subcellularLocation>
        <location evidence="1">Nucleus</location>
    </subcellularLocation>
</comment>
<gene>
    <name evidence="8" type="ORF">TGAM01_v206049</name>
</gene>
<dbReference type="EMBL" id="JPDN02000020">
    <property type="protein sequence ID" value="PON24968.1"/>
    <property type="molecule type" value="Genomic_DNA"/>
</dbReference>
<evidence type="ECO:0000256" key="4">
    <source>
        <dbReference type="ARBA" id="ARBA00023163"/>
    </source>
</evidence>